<keyword evidence="1" id="KW-0732">Signal</keyword>
<sequence length="465" mass="53292">MLISKQISIISILILADCTLNVLSGSLTRFVPLESSSSNVNKTDKFFTLVDSKAKNVSASQLSEARSSSELLIVLGLPLILLSWTPPFEIVRNVLRYNRPSLDASRYLVERFQVIDKFYVIYLKIVQNFMINTRNYLNKLISLLESSLYSTKMKLHSPSCFIYFLYFLCQSNLLFVSSIALQVTSTLPTLLTNVDSSIPDNYKTTEWSRNDKVEPRWDLGGFDYSSASAPWQMFYLFFKQIIKARNTVIETVSAPLVWSTDKFFTVLETMHKVRVNITRRMAKTKCQLNFNCGVANERLEIHNLLHTHLTCGPFLQQWNLETDGKIMKSKVNHFVNKMIETGFLFFCPNVHLKMRVLFDGKLYIYLLSLPQKAQYLTSTLPTSLTKVNSSIQHNFNTTEWSRNDKVERRDEFPDDQNNLSPGKLVANGIGRMIRAYNSVVETIFLPFNLATEVFFAGLGKLYPIG</sequence>
<reference evidence="2" key="2">
    <citation type="submission" date="2015-06" db="UniProtKB">
        <authorList>
            <consortium name="EnsemblMetazoa"/>
        </authorList>
    </citation>
    <scope>IDENTIFICATION</scope>
</reference>
<proteinExistence type="predicted"/>
<keyword evidence="3" id="KW-1185">Reference proteome</keyword>
<evidence type="ECO:0008006" key="4">
    <source>
        <dbReference type="Google" id="ProtNLM"/>
    </source>
</evidence>
<feature type="signal peptide" evidence="1">
    <location>
        <begin position="1"/>
        <end position="24"/>
    </location>
</feature>
<accession>T1KH21</accession>
<dbReference type="AlphaFoldDB" id="T1KH21"/>
<dbReference type="EnsemblMetazoa" id="tetur11g02820.1">
    <property type="protein sequence ID" value="tetur11g02820.1"/>
    <property type="gene ID" value="tetur11g02820"/>
</dbReference>
<organism evidence="2 3">
    <name type="scientific">Tetranychus urticae</name>
    <name type="common">Two-spotted spider mite</name>
    <dbReference type="NCBI Taxonomy" id="32264"/>
    <lineage>
        <taxon>Eukaryota</taxon>
        <taxon>Metazoa</taxon>
        <taxon>Ecdysozoa</taxon>
        <taxon>Arthropoda</taxon>
        <taxon>Chelicerata</taxon>
        <taxon>Arachnida</taxon>
        <taxon>Acari</taxon>
        <taxon>Acariformes</taxon>
        <taxon>Trombidiformes</taxon>
        <taxon>Prostigmata</taxon>
        <taxon>Eleutherengona</taxon>
        <taxon>Raphignathae</taxon>
        <taxon>Tetranychoidea</taxon>
        <taxon>Tetranychidae</taxon>
        <taxon>Tetranychus</taxon>
    </lineage>
</organism>
<dbReference type="EMBL" id="CAEY01000073">
    <property type="status" value="NOT_ANNOTATED_CDS"/>
    <property type="molecule type" value="Genomic_DNA"/>
</dbReference>
<feature type="chain" id="PRO_5007729023" description="Odorant receptor" evidence="1">
    <location>
        <begin position="25"/>
        <end position="465"/>
    </location>
</feature>
<dbReference type="HOGENOM" id="CLU_162911_0_0_1"/>
<dbReference type="Proteomes" id="UP000015104">
    <property type="component" value="Unassembled WGS sequence"/>
</dbReference>
<protein>
    <recommendedName>
        <fullName evidence="4">Odorant receptor</fullName>
    </recommendedName>
</protein>
<evidence type="ECO:0000313" key="2">
    <source>
        <dbReference type="EnsemblMetazoa" id="tetur11g02820.1"/>
    </source>
</evidence>
<evidence type="ECO:0000313" key="3">
    <source>
        <dbReference type="Proteomes" id="UP000015104"/>
    </source>
</evidence>
<reference evidence="3" key="1">
    <citation type="submission" date="2011-08" db="EMBL/GenBank/DDBJ databases">
        <authorList>
            <person name="Rombauts S."/>
        </authorList>
    </citation>
    <scope>NUCLEOTIDE SEQUENCE</scope>
    <source>
        <strain evidence="3">London</strain>
    </source>
</reference>
<name>T1KH21_TETUR</name>
<evidence type="ECO:0000256" key="1">
    <source>
        <dbReference type="SAM" id="SignalP"/>
    </source>
</evidence>